<name>A0A7R7HYM7_9ACTN</name>
<dbReference type="AlphaFoldDB" id="A0A7R7HYM7"/>
<dbReference type="KEGG" id="atl:Athai_49650"/>
<dbReference type="Pfam" id="PF01402">
    <property type="entry name" value="RHH_1"/>
    <property type="match status" value="1"/>
</dbReference>
<reference evidence="2 3" key="1">
    <citation type="submission" date="2020-08" db="EMBL/GenBank/DDBJ databases">
        <title>Whole genome shotgun sequence of Actinocatenispora thailandica NBRC 105041.</title>
        <authorList>
            <person name="Komaki H."/>
            <person name="Tamura T."/>
        </authorList>
    </citation>
    <scope>NUCLEOTIDE SEQUENCE [LARGE SCALE GENOMIC DNA]</scope>
    <source>
        <strain evidence="2 3">NBRC 105041</strain>
    </source>
</reference>
<keyword evidence="3" id="KW-1185">Reference proteome</keyword>
<evidence type="ECO:0000313" key="3">
    <source>
        <dbReference type="Proteomes" id="UP000611640"/>
    </source>
</evidence>
<dbReference type="EMBL" id="AP023355">
    <property type="protein sequence ID" value="BCJ37462.1"/>
    <property type="molecule type" value="Genomic_DNA"/>
</dbReference>
<evidence type="ECO:0000313" key="2">
    <source>
        <dbReference type="EMBL" id="BCJ37462.1"/>
    </source>
</evidence>
<feature type="domain" description="Ribbon-helix-helix protein CopG" evidence="1">
    <location>
        <begin position="4"/>
        <end position="43"/>
    </location>
</feature>
<evidence type="ECO:0000259" key="1">
    <source>
        <dbReference type="Pfam" id="PF01402"/>
    </source>
</evidence>
<dbReference type="GO" id="GO:0006355">
    <property type="term" value="P:regulation of DNA-templated transcription"/>
    <property type="evidence" value="ECO:0007669"/>
    <property type="project" value="InterPro"/>
</dbReference>
<organism evidence="2 3">
    <name type="scientific">Actinocatenispora thailandica</name>
    <dbReference type="NCBI Taxonomy" id="227318"/>
    <lineage>
        <taxon>Bacteria</taxon>
        <taxon>Bacillati</taxon>
        <taxon>Actinomycetota</taxon>
        <taxon>Actinomycetes</taxon>
        <taxon>Micromonosporales</taxon>
        <taxon>Micromonosporaceae</taxon>
        <taxon>Actinocatenispora</taxon>
    </lineage>
</organism>
<protein>
    <recommendedName>
        <fullName evidence="1">Ribbon-helix-helix protein CopG domain-containing protein</fullName>
    </recommendedName>
</protein>
<proteinExistence type="predicted"/>
<dbReference type="RefSeq" id="WP_203963668.1">
    <property type="nucleotide sequence ID" value="NZ_AP023355.1"/>
</dbReference>
<dbReference type="CDD" id="cd21631">
    <property type="entry name" value="RHH_CopG_NikR-like"/>
    <property type="match status" value="1"/>
</dbReference>
<dbReference type="InterPro" id="IPR002145">
    <property type="entry name" value="CopG"/>
</dbReference>
<gene>
    <name evidence="2" type="ORF">Athai_49650</name>
</gene>
<dbReference type="Proteomes" id="UP000611640">
    <property type="component" value="Chromosome"/>
</dbReference>
<sequence length="60" mass="6649">MDKVRMSIYLSRAQLEGLKEMARPTGRSRNQLIREGIDLALLRVIDTSGPTPRGPGHTTS</sequence>
<accession>A0A7R7HYM7</accession>